<evidence type="ECO:0000313" key="2">
    <source>
        <dbReference type="EMBL" id="KAK1498427.1"/>
    </source>
</evidence>
<organism evidence="2 3">
    <name type="scientific">Colletotrichum cuscutae</name>
    <dbReference type="NCBI Taxonomy" id="1209917"/>
    <lineage>
        <taxon>Eukaryota</taxon>
        <taxon>Fungi</taxon>
        <taxon>Dikarya</taxon>
        <taxon>Ascomycota</taxon>
        <taxon>Pezizomycotina</taxon>
        <taxon>Sordariomycetes</taxon>
        <taxon>Hypocreomycetidae</taxon>
        <taxon>Glomerellales</taxon>
        <taxon>Glomerellaceae</taxon>
        <taxon>Colletotrichum</taxon>
        <taxon>Colletotrichum acutatum species complex</taxon>
    </lineage>
</organism>
<dbReference type="InterPro" id="IPR044925">
    <property type="entry name" value="His-Me_finger_sf"/>
</dbReference>
<gene>
    <name evidence="2" type="ORF">CCUS01_12784</name>
</gene>
<evidence type="ECO:0000313" key="3">
    <source>
        <dbReference type="Proteomes" id="UP001239213"/>
    </source>
</evidence>
<dbReference type="Proteomes" id="UP001239213">
    <property type="component" value="Unassembled WGS sequence"/>
</dbReference>
<dbReference type="EMBL" id="MPDP01000003">
    <property type="protein sequence ID" value="KAK1498427.1"/>
    <property type="molecule type" value="Genomic_DNA"/>
</dbReference>
<evidence type="ECO:0000259" key="1">
    <source>
        <dbReference type="Pfam" id="PF05551"/>
    </source>
</evidence>
<feature type="domain" description="Zinc-binding loop region of homing endonuclease" evidence="1">
    <location>
        <begin position="46"/>
        <end position="153"/>
    </location>
</feature>
<keyword evidence="3" id="KW-1185">Reference proteome</keyword>
<comment type="caution">
    <text evidence="2">The sequence shown here is derived from an EMBL/GenBank/DDBJ whole genome shotgun (WGS) entry which is preliminary data.</text>
</comment>
<dbReference type="GO" id="GO:0004519">
    <property type="term" value="F:endonuclease activity"/>
    <property type="evidence" value="ECO:0007669"/>
    <property type="project" value="InterPro"/>
</dbReference>
<protein>
    <recommendedName>
        <fullName evidence="1">Zinc-binding loop region of homing endonuclease domain-containing protein</fullName>
    </recommendedName>
</protein>
<sequence>MAGARINIMDDLGWARAKSLIAKRRAKRCEVDTKLGCHVPIGCRTRDGYAQVSFPEIWTKSNAKAKKGLTGRKASRAYLLHIVAYAQLHKRNPNDHVSHLCDNPACFNPTHLVDETASNNNSRKGCPGPIYCSDHGYLIVNLCNHNPPCIRPPRQDVQCCLSHKEFQS</sequence>
<dbReference type="Gene3D" id="3.90.75.10">
    <property type="entry name" value="Homing Intron 3 (I-ppo) Encoded Endonuclease, Chain A"/>
    <property type="match status" value="1"/>
</dbReference>
<reference evidence="2" key="1">
    <citation type="submission" date="2016-11" db="EMBL/GenBank/DDBJ databases">
        <title>The genome sequence of Colletotrichum cuscutae.</title>
        <authorList>
            <person name="Baroncelli R."/>
        </authorList>
    </citation>
    <scope>NUCLEOTIDE SEQUENCE</scope>
    <source>
        <strain evidence="2">IMI 304802</strain>
    </source>
</reference>
<proteinExistence type="predicted"/>
<dbReference type="SUPFAM" id="SSF54060">
    <property type="entry name" value="His-Me finger endonucleases"/>
    <property type="match status" value="1"/>
</dbReference>
<dbReference type="InterPro" id="IPR044930">
    <property type="entry name" value="Homing_endonuclease_His-Me"/>
</dbReference>
<dbReference type="AlphaFoldDB" id="A0AAJ0DQH9"/>
<dbReference type="InterPro" id="IPR008704">
    <property type="entry name" value="Endonuclease_Zinc-binding_loop"/>
</dbReference>
<accession>A0AAJ0DQH9</accession>
<dbReference type="Pfam" id="PF05551">
    <property type="entry name" value="zf-His_Me_endon"/>
    <property type="match status" value="1"/>
</dbReference>
<name>A0AAJ0DQH9_9PEZI</name>